<sequence>MPQPQANQIRFAQLLALLFLVSGGFFALFSLFFSPWAFPNIQSAAFLDTIAVPFNSVEIGELKIPIYLDNYLVFQDFHSLPVRFTIWESYLFGGIVLLISVTVLSLVSEFKKFAFLGAGVAWIFLLTLSNVNGLNIGGPSANVSLIILLSGSVLPTVFFHIWATGVKFWVRWIVVLAGFLVALYTLIQLSPIANPSLYLSEQSLIIGLGLGISWIFWQGHGMLSGVFVLLSKANENLSTKVSAQVLMLGVLYFLLLVFQLLALRGEVNLPFPTFSPLYLLFPLGLFSWFSIREKITQGTNLAASASTLQALFILGFAIILWVVWKLEVSANQPAKELIKHLLVYSQIGFSLFFFIYLMSNFLGVMNSGKGVHRIMYKPYSLPYYHLRIGGVIAILVITIYMEAMVAAQANSLTNNILGDYYYQTGQKLEASILYENSWDRYRYNPKAKNLTAHLLFQLNQPTLAKEHLEQSFAEAPQVDNILLVSERLQRENKYFEAIYYLENGLKRFPGNVYLVNNLALFYTLTQRYEDAALLLKNHSGDSKITASNWTALQSKLGLESETASGGDDLISQINQIAATRKKGDRPENGILESLRKQLAKESSPMLIHAGYRNLVTEINSEDPSSEIQFLDSLAKEELFLDFTMQLQETAILRSLGAGRINEVVKNLNGLAFRNPGDAAYYLNLTGLIQAQQLDFQKASKDFVVADEKGFKAIEPHHLAILELGGFAEKAAELALINPEKTSIIVSEDLTLFGTFNQQLPENLFETWKSISSPDYQVEFAERLLSHKAHGLTKNQLAELGKALAGKVNAENELQTFLQNPDWSDSQSLGAFTRYLGLQEELTANPYFTPLILSAADRAADPLLAYEIINAASDFNQDPLLWIRKVQAAKRIGLDNYATAAIQQMSTWMTWDEIEKLQMINY</sequence>
<evidence type="ECO:0008006" key="4">
    <source>
        <dbReference type="Google" id="ProtNLM"/>
    </source>
</evidence>
<feature type="transmembrane region" description="Helical" evidence="1">
    <location>
        <begin position="301"/>
        <end position="324"/>
    </location>
</feature>
<dbReference type="RefSeq" id="WP_111392617.1">
    <property type="nucleotide sequence ID" value="NZ_QKTX01000005.1"/>
</dbReference>
<name>A0A326RSN3_9BACT</name>
<feature type="transmembrane region" description="Helical" evidence="1">
    <location>
        <begin position="269"/>
        <end position="289"/>
    </location>
</feature>
<dbReference type="SUPFAM" id="SSF48452">
    <property type="entry name" value="TPR-like"/>
    <property type="match status" value="1"/>
</dbReference>
<keyword evidence="1" id="KW-1133">Transmembrane helix</keyword>
<protein>
    <recommendedName>
        <fullName evidence="4">Tetratricopeptide repeat protein</fullName>
    </recommendedName>
</protein>
<comment type="caution">
    <text evidence="2">The sequence shown here is derived from an EMBL/GenBank/DDBJ whole genome shotgun (WGS) entry which is preliminary data.</text>
</comment>
<feature type="transmembrane region" description="Helical" evidence="1">
    <location>
        <begin position="89"/>
        <end position="106"/>
    </location>
</feature>
<evidence type="ECO:0000313" key="3">
    <source>
        <dbReference type="Proteomes" id="UP000248917"/>
    </source>
</evidence>
<gene>
    <name evidence="2" type="ORF">CLV31_105245</name>
</gene>
<organism evidence="2 3">
    <name type="scientific">Algoriphagus aquaeductus</name>
    <dbReference type="NCBI Taxonomy" id="475299"/>
    <lineage>
        <taxon>Bacteria</taxon>
        <taxon>Pseudomonadati</taxon>
        <taxon>Bacteroidota</taxon>
        <taxon>Cytophagia</taxon>
        <taxon>Cytophagales</taxon>
        <taxon>Cyclobacteriaceae</taxon>
        <taxon>Algoriphagus</taxon>
    </lineage>
</organism>
<dbReference type="OrthoDB" id="973593at2"/>
<dbReference type="AlphaFoldDB" id="A0A326RSN3"/>
<reference evidence="2 3" key="1">
    <citation type="submission" date="2018-06" db="EMBL/GenBank/DDBJ databases">
        <title>Genomic Encyclopedia of Archaeal and Bacterial Type Strains, Phase II (KMG-II): from individual species to whole genera.</title>
        <authorList>
            <person name="Goeker M."/>
        </authorList>
    </citation>
    <scope>NUCLEOTIDE SEQUENCE [LARGE SCALE GENOMIC DNA]</scope>
    <source>
        <strain evidence="2 3">T4</strain>
    </source>
</reference>
<feature type="transmembrane region" description="Helical" evidence="1">
    <location>
        <begin position="204"/>
        <end position="229"/>
    </location>
</feature>
<proteinExistence type="predicted"/>
<keyword evidence="1" id="KW-0472">Membrane</keyword>
<feature type="transmembrane region" description="Helical" evidence="1">
    <location>
        <begin position="169"/>
        <end position="192"/>
    </location>
</feature>
<dbReference type="Gene3D" id="1.25.40.10">
    <property type="entry name" value="Tetratricopeptide repeat domain"/>
    <property type="match status" value="1"/>
</dbReference>
<dbReference type="InterPro" id="IPR011990">
    <property type="entry name" value="TPR-like_helical_dom_sf"/>
</dbReference>
<dbReference type="EMBL" id="QKTX01000005">
    <property type="protein sequence ID" value="PZV84018.1"/>
    <property type="molecule type" value="Genomic_DNA"/>
</dbReference>
<feature type="transmembrane region" description="Helical" evidence="1">
    <location>
        <begin position="386"/>
        <end position="407"/>
    </location>
</feature>
<feature type="transmembrane region" description="Helical" evidence="1">
    <location>
        <begin position="12"/>
        <end position="33"/>
    </location>
</feature>
<accession>A0A326RSN3</accession>
<feature type="transmembrane region" description="Helical" evidence="1">
    <location>
        <begin position="143"/>
        <end position="162"/>
    </location>
</feature>
<evidence type="ECO:0000256" key="1">
    <source>
        <dbReference type="SAM" id="Phobius"/>
    </source>
</evidence>
<dbReference type="Proteomes" id="UP000248917">
    <property type="component" value="Unassembled WGS sequence"/>
</dbReference>
<feature type="transmembrane region" description="Helical" evidence="1">
    <location>
        <begin position="113"/>
        <end position="131"/>
    </location>
</feature>
<evidence type="ECO:0000313" key="2">
    <source>
        <dbReference type="EMBL" id="PZV84018.1"/>
    </source>
</evidence>
<keyword evidence="3" id="KW-1185">Reference proteome</keyword>
<feature type="transmembrane region" description="Helical" evidence="1">
    <location>
        <begin position="344"/>
        <end position="365"/>
    </location>
</feature>
<keyword evidence="1" id="KW-0812">Transmembrane</keyword>
<feature type="transmembrane region" description="Helical" evidence="1">
    <location>
        <begin position="241"/>
        <end position="263"/>
    </location>
</feature>